<dbReference type="AlphaFoldDB" id="A0A9Q0IYE7"/>
<keyword evidence="3" id="KW-1185">Reference proteome</keyword>
<reference evidence="2" key="1">
    <citation type="submission" date="2022-07" db="EMBL/GenBank/DDBJ databases">
        <title>Chromosome-level genome of Muraenolepis orangiensis.</title>
        <authorList>
            <person name="Kim J."/>
        </authorList>
    </citation>
    <scope>NUCLEOTIDE SEQUENCE</scope>
    <source>
        <strain evidence="2">KU_S4_2022</strain>
        <tissue evidence="2">Muscle</tissue>
    </source>
</reference>
<evidence type="ECO:0000313" key="3">
    <source>
        <dbReference type="Proteomes" id="UP001148018"/>
    </source>
</evidence>
<protein>
    <submittedName>
        <fullName evidence="2">Uncharacterized protein</fullName>
    </submittedName>
</protein>
<evidence type="ECO:0000256" key="1">
    <source>
        <dbReference type="SAM" id="MobiDB-lite"/>
    </source>
</evidence>
<evidence type="ECO:0000313" key="2">
    <source>
        <dbReference type="EMBL" id="KAJ3614276.1"/>
    </source>
</evidence>
<sequence length="130" mass="13443">MTVMLQSGRCAATPEAQPTSAPACRVTMEMDGSVRIWMSASTVLVMVMRSVSIPRDPTPVSAALVSMVMVSTVALFLQPLASRPAGNFDLRPQLEASSLDGVEGSTMGPSTTESSIVGPSTVEPSTVGPS</sequence>
<comment type="caution">
    <text evidence="2">The sequence shown here is derived from an EMBL/GenBank/DDBJ whole genome shotgun (WGS) entry which is preliminary data.</text>
</comment>
<feature type="compositionally biased region" description="Polar residues" evidence="1">
    <location>
        <begin position="107"/>
        <end position="130"/>
    </location>
</feature>
<dbReference type="EMBL" id="JANIIK010000034">
    <property type="protein sequence ID" value="KAJ3614276.1"/>
    <property type="molecule type" value="Genomic_DNA"/>
</dbReference>
<proteinExistence type="predicted"/>
<dbReference type="Proteomes" id="UP001148018">
    <property type="component" value="Unassembled WGS sequence"/>
</dbReference>
<accession>A0A9Q0IYE7</accession>
<organism evidence="2 3">
    <name type="scientific">Muraenolepis orangiensis</name>
    <name type="common">Patagonian moray cod</name>
    <dbReference type="NCBI Taxonomy" id="630683"/>
    <lineage>
        <taxon>Eukaryota</taxon>
        <taxon>Metazoa</taxon>
        <taxon>Chordata</taxon>
        <taxon>Craniata</taxon>
        <taxon>Vertebrata</taxon>
        <taxon>Euteleostomi</taxon>
        <taxon>Actinopterygii</taxon>
        <taxon>Neopterygii</taxon>
        <taxon>Teleostei</taxon>
        <taxon>Neoteleostei</taxon>
        <taxon>Acanthomorphata</taxon>
        <taxon>Zeiogadaria</taxon>
        <taxon>Gadariae</taxon>
        <taxon>Gadiformes</taxon>
        <taxon>Muraenolepidoidei</taxon>
        <taxon>Muraenolepididae</taxon>
        <taxon>Muraenolepis</taxon>
    </lineage>
</organism>
<gene>
    <name evidence="2" type="ORF">NHX12_017850</name>
</gene>
<name>A0A9Q0IYE7_9TELE</name>
<feature type="region of interest" description="Disordered" evidence="1">
    <location>
        <begin position="99"/>
        <end position="130"/>
    </location>
</feature>